<dbReference type="PANTHER" id="PTHR21055">
    <property type="entry name" value="PROTEIN PHOSPHATASE 1 REGULATORY SUBUNIT 36"/>
    <property type="match status" value="1"/>
</dbReference>
<reference evidence="1" key="2">
    <citation type="submission" date="2020-05" db="UniProtKB">
        <authorList>
            <consortium name="EnsemblMetazoa"/>
        </authorList>
    </citation>
    <scope>IDENTIFICATION</scope>
    <source>
        <strain evidence="1">IAEA</strain>
    </source>
</reference>
<reference evidence="2" key="1">
    <citation type="submission" date="2014-03" db="EMBL/GenBank/DDBJ databases">
        <authorList>
            <person name="Aksoy S."/>
            <person name="Warren W."/>
            <person name="Wilson R.K."/>
        </authorList>
    </citation>
    <scope>NUCLEOTIDE SEQUENCE [LARGE SCALE GENOMIC DNA]</scope>
    <source>
        <strain evidence="2">IAEA</strain>
    </source>
</reference>
<sequence>MIRIHKGNFVPKYVNGTWVWNKQNETLQFNSRNEVSKKASKDEFVVTGAYKFLATLNQLEEIIFRQEYQRSAESPDADYIISQDVRNLVTFIAPDEMMNKNFLEFINSFEAHQLVMALSMYFGYFLKVVEFILIRRDEQTFMVESDESTKMKLMFSEYLIQYRLLVARAYSTIIMGEGDVEKFYHLRHNLSQMTKDKKLHEQFLAFCTQFIWITMHRRDYDIIEMEMNRLFRSEHFKITRSEKKFSETEASMLYGKNYKRRNYRRQNSPLIQELIKIEKHNLPILWLGKRKYRGSDLRIKTLEKEILINSAQLDLVQSSRGILGHPKSVYNTLLEIDWKSVRFSNFSKDYDPYFIATQPFLKIPPLNEERIRKKSKTYESYYAMRPEIPYWSREMINKWLRRNRTEGTAIDILMRCKLEIENKPYTPDVAQMLQ</sequence>
<dbReference type="InterPro" id="IPR026142">
    <property type="entry name" value="Pro_pase_1_reg_su_36"/>
</dbReference>
<dbReference type="Pfam" id="PF14895">
    <property type="entry name" value="PPPI_inhib"/>
    <property type="match status" value="1"/>
</dbReference>
<organism evidence="1 2">
    <name type="scientific">Glossina brevipalpis</name>
    <dbReference type="NCBI Taxonomy" id="37001"/>
    <lineage>
        <taxon>Eukaryota</taxon>
        <taxon>Metazoa</taxon>
        <taxon>Ecdysozoa</taxon>
        <taxon>Arthropoda</taxon>
        <taxon>Hexapoda</taxon>
        <taxon>Insecta</taxon>
        <taxon>Pterygota</taxon>
        <taxon>Neoptera</taxon>
        <taxon>Endopterygota</taxon>
        <taxon>Diptera</taxon>
        <taxon>Brachycera</taxon>
        <taxon>Muscomorpha</taxon>
        <taxon>Hippoboscoidea</taxon>
        <taxon>Glossinidae</taxon>
        <taxon>Glossina</taxon>
    </lineage>
</organism>
<evidence type="ECO:0000313" key="1">
    <source>
        <dbReference type="EnsemblMetazoa" id="GBRI009290-PA"/>
    </source>
</evidence>
<proteinExistence type="predicted"/>
<dbReference type="PANTHER" id="PTHR21055:SF3">
    <property type="entry name" value="PROTEIN PHOSPHATASE 1 REGULATORY SUBUNIT 36"/>
    <property type="match status" value="1"/>
</dbReference>
<dbReference type="AlphaFoldDB" id="A0A1A9W7U0"/>
<dbReference type="GO" id="GO:0019902">
    <property type="term" value="F:phosphatase binding"/>
    <property type="evidence" value="ECO:0007669"/>
    <property type="project" value="InterPro"/>
</dbReference>
<evidence type="ECO:0000313" key="2">
    <source>
        <dbReference type="Proteomes" id="UP000091820"/>
    </source>
</evidence>
<dbReference type="EnsemblMetazoa" id="GBRI009290-RA">
    <property type="protein sequence ID" value="GBRI009290-PA"/>
    <property type="gene ID" value="GBRI009290"/>
</dbReference>
<keyword evidence="2" id="KW-1185">Reference proteome</keyword>
<accession>A0A1A9W7U0</accession>
<dbReference type="VEuPathDB" id="VectorBase:GBRI009290"/>
<dbReference type="Proteomes" id="UP000091820">
    <property type="component" value="Unassembled WGS sequence"/>
</dbReference>
<evidence type="ECO:0008006" key="3">
    <source>
        <dbReference type="Google" id="ProtNLM"/>
    </source>
</evidence>
<protein>
    <recommendedName>
        <fullName evidence="3">Protein phosphatase 1 regulatory subunit 36</fullName>
    </recommendedName>
</protein>
<name>A0A1A9W7U0_9MUSC</name>